<reference evidence="3" key="1">
    <citation type="journal article" date="2019" name="Int. J. Syst. Evol. Microbiol.">
        <title>The Global Catalogue of Microorganisms (GCM) 10K type strain sequencing project: providing services to taxonomists for standard genome sequencing and annotation.</title>
        <authorList>
            <consortium name="The Broad Institute Genomics Platform"/>
            <consortium name="The Broad Institute Genome Sequencing Center for Infectious Disease"/>
            <person name="Wu L."/>
            <person name="Ma J."/>
        </authorList>
    </citation>
    <scope>NUCLEOTIDE SEQUENCE [LARGE SCALE GENOMIC DNA]</scope>
    <source>
        <strain evidence="3">CECT 7131</strain>
    </source>
</reference>
<dbReference type="RefSeq" id="WP_290320646.1">
    <property type="nucleotide sequence ID" value="NZ_JAUFPN010000284.1"/>
</dbReference>
<feature type="transmembrane region" description="Helical" evidence="1">
    <location>
        <begin position="62"/>
        <end position="82"/>
    </location>
</feature>
<name>A0ABT8AFI2_9PROT</name>
<dbReference type="EMBL" id="JAUFPN010000284">
    <property type="protein sequence ID" value="MDN3568536.1"/>
    <property type="molecule type" value="Genomic_DNA"/>
</dbReference>
<evidence type="ECO:0000313" key="2">
    <source>
        <dbReference type="EMBL" id="MDN3568536.1"/>
    </source>
</evidence>
<gene>
    <name evidence="2" type="ORF">QWZ14_29520</name>
</gene>
<keyword evidence="3" id="KW-1185">Reference proteome</keyword>
<evidence type="ECO:0000313" key="3">
    <source>
        <dbReference type="Proteomes" id="UP001529369"/>
    </source>
</evidence>
<comment type="caution">
    <text evidence="2">The sequence shown here is derived from an EMBL/GenBank/DDBJ whole genome shotgun (WGS) entry which is preliminary data.</text>
</comment>
<feature type="transmembrane region" description="Helical" evidence="1">
    <location>
        <begin position="117"/>
        <end position="140"/>
    </location>
</feature>
<feature type="transmembrane region" description="Helical" evidence="1">
    <location>
        <begin position="379"/>
        <end position="399"/>
    </location>
</feature>
<accession>A0ABT8AFI2</accession>
<feature type="transmembrane region" description="Helical" evidence="1">
    <location>
        <begin position="405"/>
        <end position="427"/>
    </location>
</feature>
<feature type="transmembrane region" description="Helical" evidence="1">
    <location>
        <begin position="345"/>
        <end position="367"/>
    </location>
</feature>
<keyword evidence="1" id="KW-0472">Membrane</keyword>
<sequence>MAAADMGDTPDYLTLAPHRPPLYGWFLWTYRGLTGDLDHLPLVQLLLIAVPLLFFVLELGRLLRSGLVPVMAIILLLLHVGIRDTPAILQSESLYLAAVLAGFGFLLRFTRRGQGGLAAASICFALAATTRTTGTAFLLLPPLVALLHPAGSIRAAAGRAGRALAVAALVLALAMAGNWAKHGRFEIGSFAGIALVGKALLLIEPADLPDLPAAAASAVPVAAESRRLIAAQPDLAARLRAQMQALHDVRYPAFFAESEAHWPAWRDGDWTRRNQLALDVARRLIARHPGEFLTLWLRDWASLVLYPSFWPGWASADPPDPLAFLACRLHESCWALTRYPLRPHWYGTMLLSSLVGVVGGLAVILMATGRVLRRRASPAVVLAWAMAIVLHASLLLSAASEAGTVRYTVALHVIDVALLLWLTTGAIRILRGSAPARGEALATRPG</sequence>
<organism evidence="2 3">
    <name type="scientific">Paeniroseomonas aquatica</name>
    <dbReference type="NCBI Taxonomy" id="373043"/>
    <lineage>
        <taxon>Bacteria</taxon>
        <taxon>Pseudomonadati</taxon>
        <taxon>Pseudomonadota</taxon>
        <taxon>Alphaproteobacteria</taxon>
        <taxon>Acetobacterales</taxon>
        <taxon>Acetobacteraceae</taxon>
        <taxon>Paeniroseomonas</taxon>
    </lineage>
</organism>
<protein>
    <recommendedName>
        <fullName evidence="4">Glycosyltransferase RgtA/B/C/D-like domain-containing protein</fullName>
    </recommendedName>
</protein>
<keyword evidence="1" id="KW-1133">Transmembrane helix</keyword>
<feature type="transmembrane region" description="Helical" evidence="1">
    <location>
        <begin position="160"/>
        <end position="180"/>
    </location>
</feature>
<feature type="transmembrane region" description="Helical" evidence="1">
    <location>
        <begin position="39"/>
        <end position="57"/>
    </location>
</feature>
<keyword evidence="1" id="KW-0812">Transmembrane</keyword>
<dbReference type="Proteomes" id="UP001529369">
    <property type="component" value="Unassembled WGS sequence"/>
</dbReference>
<feature type="transmembrane region" description="Helical" evidence="1">
    <location>
        <begin position="94"/>
        <end position="110"/>
    </location>
</feature>
<proteinExistence type="predicted"/>
<evidence type="ECO:0008006" key="4">
    <source>
        <dbReference type="Google" id="ProtNLM"/>
    </source>
</evidence>
<evidence type="ECO:0000256" key="1">
    <source>
        <dbReference type="SAM" id="Phobius"/>
    </source>
</evidence>